<name>A0AAU2JLI3_9ACTN</name>
<dbReference type="EMBL" id="CP108264">
    <property type="protein sequence ID" value="WTU72317.1"/>
    <property type="molecule type" value="Genomic_DNA"/>
</dbReference>
<reference evidence="2" key="1">
    <citation type="submission" date="2022-10" db="EMBL/GenBank/DDBJ databases">
        <title>The complete genomes of actinobacterial strains from the NBC collection.</title>
        <authorList>
            <person name="Joergensen T.S."/>
            <person name="Alvarez Arevalo M."/>
            <person name="Sterndorff E.B."/>
            <person name="Faurdal D."/>
            <person name="Vuksanovic O."/>
            <person name="Mourched A.-S."/>
            <person name="Charusanti P."/>
            <person name="Shaw S."/>
            <person name="Blin K."/>
            <person name="Weber T."/>
        </authorList>
    </citation>
    <scope>NUCLEOTIDE SEQUENCE</scope>
    <source>
        <strain evidence="2">NBC_00049</strain>
    </source>
</reference>
<gene>
    <name evidence="2" type="ORF">OG327_02650</name>
</gene>
<organism evidence="2">
    <name type="scientific">Streptomyces sp. NBC_00049</name>
    <dbReference type="NCBI Taxonomy" id="2903617"/>
    <lineage>
        <taxon>Bacteria</taxon>
        <taxon>Bacillati</taxon>
        <taxon>Actinomycetota</taxon>
        <taxon>Actinomycetes</taxon>
        <taxon>Kitasatosporales</taxon>
        <taxon>Streptomycetaceae</taxon>
        <taxon>Streptomyces</taxon>
    </lineage>
</organism>
<sequence>MRWPGGMQPPAPPRNRTPEAVSRHETAVAERQAAQERITAWAEELGLKQSQSGCCPRWLQRHRSSRCRPWSCTQYGGSGPDHDWLDHLVAWTRKGKPAVITSAPHTVSPHDEARLTRWTAEDPRLAVARGTGWHGLGTTQIVMWRADLVTGVRPAGASLAGIGTTVSAPGLLAPRGAS</sequence>
<protein>
    <submittedName>
        <fullName evidence="2">Uncharacterized protein</fullName>
    </submittedName>
</protein>
<evidence type="ECO:0000313" key="2">
    <source>
        <dbReference type="EMBL" id="WTU72317.1"/>
    </source>
</evidence>
<dbReference type="AlphaFoldDB" id="A0AAU2JLI3"/>
<proteinExistence type="predicted"/>
<accession>A0AAU2JLI3</accession>
<feature type="region of interest" description="Disordered" evidence="1">
    <location>
        <begin position="1"/>
        <end position="26"/>
    </location>
</feature>
<evidence type="ECO:0000256" key="1">
    <source>
        <dbReference type="SAM" id="MobiDB-lite"/>
    </source>
</evidence>